<dbReference type="EMBL" id="AHDZ01000070">
    <property type="protein sequence ID" value="EOO11333.1"/>
    <property type="molecule type" value="Genomic_DNA"/>
</dbReference>
<dbReference type="RefSeq" id="WP_016094829.1">
    <property type="nucleotide sequence ID" value="NZ_KB976126.1"/>
</dbReference>
<name>R8CIC1_BACCE</name>
<evidence type="ECO:0000313" key="1">
    <source>
        <dbReference type="EMBL" id="EOO11333.1"/>
    </source>
</evidence>
<gene>
    <name evidence="1" type="ORF">IGA_05596</name>
</gene>
<organism evidence="1 2">
    <name type="scientific">Bacillus cereus HuA3-9</name>
    <dbReference type="NCBI Taxonomy" id="1053205"/>
    <lineage>
        <taxon>Bacteria</taxon>
        <taxon>Bacillati</taxon>
        <taxon>Bacillota</taxon>
        <taxon>Bacilli</taxon>
        <taxon>Bacillales</taxon>
        <taxon>Bacillaceae</taxon>
        <taxon>Bacillus</taxon>
        <taxon>Bacillus cereus group</taxon>
    </lineage>
</organism>
<comment type="caution">
    <text evidence="1">The sequence shown here is derived from an EMBL/GenBank/DDBJ whole genome shotgun (WGS) entry which is preliminary data.</text>
</comment>
<dbReference type="PATRIC" id="fig|1053205.3.peg.5658"/>
<evidence type="ECO:0000313" key="2">
    <source>
        <dbReference type="Proteomes" id="UP000014003"/>
    </source>
</evidence>
<sequence length="62" mass="7209">MKSRERLEIVGNLREKQTWSHSNGFEQKLFLNGLEVENYFNGFTGKTVKVTVEIIDSFSKNN</sequence>
<protein>
    <submittedName>
        <fullName evidence="1">Uncharacterized protein</fullName>
    </submittedName>
</protein>
<dbReference type="HOGENOM" id="CLU_2894289_0_0_9"/>
<reference evidence="1 2" key="1">
    <citation type="submission" date="2012-12" db="EMBL/GenBank/DDBJ databases">
        <title>The Genome Sequence of Bacillus cereus HuA3-9.</title>
        <authorList>
            <consortium name="The Broad Institute Genome Sequencing Platform"/>
            <consortium name="The Broad Institute Genome Sequencing Center for Infectious Disease"/>
            <person name="Feldgarden M."/>
            <person name="Van der Auwera G.A."/>
            <person name="Mahillon J."/>
            <person name="Duprez V."/>
            <person name="Timmery S."/>
            <person name="Mattelet C."/>
            <person name="Dierick K."/>
            <person name="Sun M."/>
            <person name="Yu Z."/>
            <person name="Zhu L."/>
            <person name="Hu X."/>
            <person name="Shank E.B."/>
            <person name="Swiecicka I."/>
            <person name="Hansen B.M."/>
            <person name="Andrup L."/>
            <person name="Walker B."/>
            <person name="Young S.K."/>
            <person name="Zeng Q."/>
            <person name="Gargeya S."/>
            <person name="Fitzgerald M."/>
            <person name="Haas B."/>
            <person name="Abouelleil A."/>
            <person name="Alvarado L."/>
            <person name="Arachchi H.M."/>
            <person name="Berlin A.M."/>
            <person name="Chapman S.B."/>
            <person name="Dewar J."/>
            <person name="Goldberg J."/>
            <person name="Griggs A."/>
            <person name="Gujja S."/>
            <person name="Hansen M."/>
            <person name="Howarth C."/>
            <person name="Imamovic A."/>
            <person name="Larimer J."/>
            <person name="McCowan C."/>
            <person name="Murphy C."/>
            <person name="Neiman D."/>
            <person name="Pearson M."/>
            <person name="Priest M."/>
            <person name="Roberts A."/>
            <person name="Saif S."/>
            <person name="Shea T."/>
            <person name="Sisk P."/>
            <person name="Sykes S."/>
            <person name="Wortman J."/>
            <person name="Nusbaum C."/>
            <person name="Birren B."/>
        </authorList>
    </citation>
    <scope>NUCLEOTIDE SEQUENCE [LARGE SCALE GENOMIC DNA]</scope>
    <source>
        <strain evidence="1 2">HuA3-9</strain>
    </source>
</reference>
<dbReference type="Proteomes" id="UP000014003">
    <property type="component" value="Unassembled WGS sequence"/>
</dbReference>
<proteinExistence type="predicted"/>
<dbReference type="AlphaFoldDB" id="R8CIC1"/>
<accession>R8CIC1</accession>